<dbReference type="NCBIfam" id="TIGR00005">
    <property type="entry name" value="rluA_subfam"/>
    <property type="match status" value="1"/>
</dbReference>
<keyword evidence="4 6" id="KW-0413">Isomerase</keyword>
<comment type="catalytic activity">
    <reaction evidence="1 4">
        <text>a uridine in RNA = a pseudouridine in RNA</text>
        <dbReference type="Rhea" id="RHEA:48348"/>
        <dbReference type="Rhea" id="RHEA-COMP:12068"/>
        <dbReference type="Rhea" id="RHEA-COMP:12069"/>
        <dbReference type="ChEBI" id="CHEBI:65314"/>
        <dbReference type="ChEBI" id="CHEBI:65315"/>
    </reaction>
</comment>
<evidence type="ECO:0000313" key="6">
    <source>
        <dbReference type="EMBL" id="UQZ85994.1"/>
    </source>
</evidence>
<reference evidence="6" key="2">
    <citation type="journal article" date="2021" name="J Anim Sci Technol">
        <title>Complete genome sequence of Paenibacillus konkukensis sp. nov. SK3146 as a potential probiotic strain.</title>
        <authorList>
            <person name="Jung H.I."/>
            <person name="Park S."/>
            <person name="Niu K.M."/>
            <person name="Lee S.W."/>
            <person name="Kothari D."/>
            <person name="Yi K.J."/>
            <person name="Kim S.K."/>
        </authorList>
    </citation>
    <scope>NUCLEOTIDE SEQUENCE</scope>
    <source>
        <strain evidence="6">SK3146</strain>
    </source>
</reference>
<feature type="domain" description="Pseudouridine synthase RsuA/RluA-like" evidence="5">
    <location>
        <begin position="92"/>
        <end position="243"/>
    </location>
</feature>
<dbReference type="InterPro" id="IPR006145">
    <property type="entry name" value="PsdUridine_synth_RsuA/RluA"/>
</dbReference>
<dbReference type="PANTHER" id="PTHR21600:SF44">
    <property type="entry name" value="RIBOSOMAL LARGE SUBUNIT PSEUDOURIDINE SYNTHASE D"/>
    <property type="match status" value="1"/>
</dbReference>
<dbReference type="EMBL" id="CP027059">
    <property type="protein sequence ID" value="UQZ85994.1"/>
    <property type="molecule type" value="Genomic_DNA"/>
</dbReference>
<protein>
    <recommendedName>
        <fullName evidence="4">Pseudouridine synthase</fullName>
        <ecNumber evidence="4">5.4.99.-</ecNumber>
    </recommendedName>
</protein>
<dbReference type="Gene3D" id="3.30.2350.10">
    <property type="entry name" value="Pseudouridine synthase"/>
    <property type="match status" value="1"/>
</dbReference>
<keyword evidence="7" id="KW-1185">Reference proteome</keyword>
<evidence type="ECO:0000313" key="7">
    <source>
        <dbReference type="Proteomes" id="UP001057134"/>
    </source>
</evidence>
<gene>
    <name evidence="6" type="primary">rluD_2</name>
    <name evidence="6" type="ORF">SK3146_05286</name>
</gene>
<dbReference type="PANTHER" id="PTHR21600">
    <property type="entry name" value="MITOCHONDRIAL RNA PSEUDOURIDINE SYNTHASE"/>
    <property type="match status" value="1"/>
</dbReference>
<comment type="similarity">
    <text evidence="2 4">Belongs to the pseudouridine synthase RluA family.</text>
</comment>
<dbReference type="CDD" id="cd02869">
    <property type="entry name" value="PseudoU_synth_RluA_like"/>
    <property type="match status" value="1"/>
</dbReference>
<organism evidence="6 7">
    <name type="scientific">Paenibacillus konkukensis</name>
    <dbReference type="NCBI Taxonomy" id="2020716"/>
    <lineage>
        <taxon>Bacteria</taxon>
        <taxon>Bacillati</taxon>
        <taxon>Bacillota</taxon>
        <taxon>Bacilli</taxon>
        <taxon>Bacillales</taxon>
        <taxon>Paenibacillaceae</taxon>
        <taxon>Paenibacillus</taxon>
    </lineage>
</organism>
<sequence>MSLYYEPLTYHVSQEEDGILLKTILQSRMHLSRKLLSRLKLTEQGITVNGERQYISVRVREGDLVEVRMLKEESDDILPQPLPLDILHEDEQLLVLNKAAGMIVHPTHGHYVNTLANGVVHYWQQQGKSYRFRPIHRLDQETSGTLAVAKNPFVHQQVSEQMQAHQVKKEYIALVHGVMEDDQGTVNEPIDRDPDQPHIRIVTPSGYAAVTHYRVERRFREATMVRLWLETGRTHQIRVHMKHLGHPLLGDKLYLLGEPTAAVQTDADTETARSEGSAVSGGLGGAGASAWGLDRHALHACTLGFVHPGTKRWIEFEAPLPDDLTRCVERLEEFG</sequence>
<dbReference type="InterPro" id="IPR020103">
    <property type="entry name" value="PsdUridine_synth_cat_dom_sf"/>
</dbReference>
<comment type="function">
    <text evidence="4">Responsible for synthesis of pseudouridine from uracil.</text>
</comment>
<dbReference type="Pfam" id="PF00849">
    <property type="entry name" value="PseudoU_synth_2"/>
    <property type="match status" value="1"/>
</dbReference>
<dbReference type="EC" id="5.4.99.-" evidence="4"/>
<name>A0ABY4RX59_9BACL</name>
<evidence type="ECO:0000256" key="3">
    <source>
        <dbReference type="PROSITE-ProRule" id="PRU00182"/>
    </source>
</evidence>
<evidence type="ECO:0000259" key="5">
    <source>
        <dbReference type="Pfam" id="PF00849"/>
    </source>
</evidence>
<keyword evidence="3" id="KW-0694">RNA-binding</keyword>
<dbReference type="InterPro" id="IPR006225">
    <property type="entry name" value="PsdUridine_synth_RluC/D"/>
</dbReference>
<dbReference type="RefSeq" id="WP_249861571.1">
    <property type="nucleotide sequence ID" value="NZ_CP027059.1"/>
</dbReference>
<dbReference type="InterPro" id="IPR050188">
    <property type="entry name" value="RluA_PseudoU_synthase"/>
</dbReference>
<evidence type="ECO:0000256" key="1">
    <source>
        <dbReference type="ARBA" id="ARBA00000073"/>
    </source>
</evidence>
<dbReference type="SUPFAM" id="SSF55120">
    <property type="entry name" value="Pseudouridine synthase"/>
    <property type="match status" value="1"/>
</dbReference>
<evidence type="ECO:0000256" key="2">
    <source>
        <dbReference type="ARBA" id="ARBA00010876"/>
    </source>
</evidence>
<dbReference type="Proteomes" id="UP001057134">
    <property type="component" value="Chromosome"/>
</dbReference>
<proteinExistence type="inferred from homology"/>
<dbReference type="GO" id="GO:0160140">
    <property type="term" value="F:23S rRNA pseudouridine(1911/1915/1917) synthase activity"/>
    <property type="evidence" value="ECO:0007669"/>
    <property type="project" value="UniProtKB-EC"/>
</dbReference>
<dbReference type="PROSITE" id="PS50889">
    <property type="entry name" value="S4"/>
    <property type="match status" value="1"/>
</dbReference>
<reference evidence="6" key="1">
    <citation type="submission" date="2018-02" db="EMBL/GenBank/DDBJ databases">
        <authorList>
            <person name="Kim S.-K."/>
            <person name="Jung H.-I."/>
            <person name="Lee S.-W."/>
        </authorList>
    </citation>
    <scope>NUCLEOTIDE SEQUENCE</scope>
    <source>
        <strain evidence="6">SK3146</strain>
    </source>
</reference>
<accession>A0ABY4RX59</accession>
<evidence type="ECO:0000256" key="4">
    <source>
        <dbReference type="RuleBase" id="RU362028"/>
    </source>
</evidence>